<dbReference type="Proteomes" id="UP000268192">
    <property type="component" value="Chromosome"/>
</dbReference>
<gene>
    <name evidence="1" type="primary">slyX</name>
    <name evidence="2" type="ORF">D5400_01655</name>
</gene>
<evidence type="ECO:0000256" key="1">
    <source>
        <dbReference type="HAMAP-Rule" id="MF_00715"/>
    </source>
</evidence>
<dbReference type="NCBIfam" id="NF001962">
    <property type="entry name" value="PRK00736.1"/>
    <property type="match status" value="1"/>
</dbReference>
<dbReference type="AlphaFoldDB" id="A0A3S9AZN5"/>
<dbReference type="HAMAP" id="MF_00715">
    <property type="entry name" value="SlyX"/>
    <property type="match status" value="1"/>
</dbReference>
<dbReference type="InterPro" id="IPR007236">
    <property type="entry name" value="SlyX"/>
</dbReference>
<proteinExistence type="inferred from homology"/>
<sequence>MSADLENRLTALEELAAHQAKTIEDLSDELARQYQVTNRLTRQVEAIAQRFLSLEEQSHGPVPVTKPPHY</sequence>
<keyword evidence="3" id="KW-1185">Reference proteome</keyword>
<dbReference type="OrthoDB" id="9803836at2"/>
<dbReference type="EMBL" id="CP032509">
    <property type="protein sequence ID" value="AZN70150.1"/>
    <property type="molecule type" value="Genomic_DNA"/>
</dbReference>
<reference evidence="2 3" key="1">
    <citation type="submission" date="2018-09" db="EMBL/GenBank/DDBJ databases">
        <title>Marinorhizobium profundi gen. nov., sp. nov., isolated from a deep-sea sediment sample from the New Britain Trench and proposal of Marinorhizobiaceae fam. nov. in the order Rhizobiales of the class Alphaproteobacteria.</title>
        <authorList>
            <person name="Cao J."/>
        </authorList>
    </citation>
    <scope>NUCLEOTIDE SEQUENCE [LARGE SCALE GENOMIC DNA]</scope>
    <source>
        <strain evidence="2 3">WS11</strain>
    </source>
</reference>
<evidence type="ECO:0000313" key="2">
    <source>
        <dbReference type="EMBL" id="AZN70150.1"/>
    </source>
</evidence>
<organism evidence="2 3">
    <name type="scientific">Georhizobium profundi</name>
    <dbReference type="NCBI Taxonomy" id="2341112"/>
    <lineage>
        <taxon>Bacteria</taxon>
        <taxon>Pseudomonadati</taxon>
        <taxon>Pseudomonadota</taxon>
        <taxon>Alphaproteobacteria</taxon>
        <taxon>Hyphomicrobiales</taxon>
        <taxon>Rhizobiaceae</taxon>
        <taxon>Georhizobium</taxon>
    </lineage>
</organism>
<protein>
    <recommendedName>
        <fullName evidence="1">Protein SlyX homolog</fullName>
    </recommendedName>
</protein>
<accession>A0A3S9AZN5</accession>
<dbReference type="RefSeq" id="WP_126007036.1">
    <property type="nucleotide sequence ID" value="NZ_CP032509.1"/>
</dbReference>
<name>A0A3S9AZN5_9HYPH</name>
<dbReference type="Pfam" id="PF04102">
    <property type="entry name" value="SlyX"/>
    <property type="match status" value="1"/>
</dbReference>
<comment type="similarity">
    <text evidence="1">Belongs to the SlyX family.</text>
</comment>
<evidence type="ECO:0000313" key="3">
    <source>
        <dbReference type="Proteomes" id="UP000268192"/>
    </source>
</evidence>
<dbReference type="KEGG" id="abaw:D5400_01655"/>